<evidence type="ECO:0000259" key="4">
    <source>
        <dbReference type="Pfam" id="PF02836"/>
    </source>
</evidence>
<feature type="domain" description="Glycoside hydrolase family 2 catalytic" evidence="4">
    <location>
        <begin position="211"/>
        <end position="468"/>
    </location>
</feature>
<comment type="caution">
    <text evidence="5">The sequence shown here is derived from an EMBL/GenBank/DDBJ whole genome shotgun (WGS) entry which is preliminary data.</text>
</comment>
<organism evidence="5 6">
    <name type="scientific">Zobellia uliginosa</name>
    <dbReference type="NCBI Taxonomy" id="143224"/>
    <lineage>
        <taxon>Bacteria</taxon>
        <taxon>Pseudomonadati</taxon>
        <taxon>Bacteroidota</taxon>
        <taxon>Flavobacteriia</taxon>
        <taxon>Flavobacteriales</taxon>
        <taxon>Flavobacteriaceae</taxon>
        <taxon>Zobellia</taxon>
    </lineage>
</organism>
<dbReference type="PANTHER" id="PTHR10066:SF67">
    <property type="entry name" value="BETA-GLUCURONIDASE"/>
    <property type="match status" value="1"/>
</dbReference>
<dbReference type="InterPro" id="IPR006103">
    <property type="entry name" value="Glyco_hydro_2_cat"/>
</dbReference>
<dbReference type="Gene3D" id="3.20.20.80">
    <property type="entry name" value="Glycosidases"/>
    <property type="match status" value="1"/>
</dbReference>
<gene>
    <name evidence="5" type="ORF">SAMN05421766_104747</name>
</gene>
<evidence type="ECO:0000313" key="5">
    <source>
        <dbReference type="EMBL" id="SIS90058.1"/>
    </source>
</evidence>
<name>A0ABY1L1L0_9FLAO</name>
<dbReference type="InterPro" id="IPR018087">
    <property type="entry name" value="Glyco_hydro_5_CS"/>
</dbReference>
<reference evidence="5 6" key="1">
    <citation type="submission" date="2017-01" db="EMBL/GenBank/DDBJ databases">
        <authorList>
            <person name="Varghese N."/>
            <person name="Submissions S."/>
        </authorList>
    </citation>
    <scope>NUCLEOTIDE SEQUENCE [LARGE SCALE GENOMIC DNA]</scope>
    <source>
        <strain evidence="5 6">DSM 2061</strain>
    </source>
</reference>
<dbReference type="PANTHER" id="PTHR10066">
    <property type="entry name" value="BETA-GLUCURONIDASE"/>
    <property type="match status" value="1"/>
</dbReference>
<dbReference type="SUPFAM" id="SSF51445">
    <property type="entry name" value="(Trans)glycosidases"/>
    <property type="match status" value="1"/>
</dbReference>
<dbReference type="InterPro" id="IPR017853">
    <property type="entry name" value="GH"/>
</dbReference>
<dbReference type="GO" id="GO:0016787">
    <property type="term" value="F:hydrolase activity"/>
    <property type="evidence" value="ECO:0007669"/>
    <property type="project" value="UniProtKB-KW"/>
</dbReference>
<evidence type="ECO:0000313" key="6">
    <source>
        <dbReference type="Proteomes" id="UP000185728"/>
    </source>
</evidence>
<dbReference type="RefSeq" id="WP_076456204.1">
    <property type="nucleotide sequence ID" value="NZ_FTOB01000004.1"/>
</dbReference>
<dbReference type="PROSITE" id="PS00659">
    <property type="entry name" value="GLYCOSYL_HYDROL_F5"/>
    <property type="match status" value="1"/>
</dbReference>
<comment type="similarity">
    <text evidence="1">Belongs to the glycosyl hydrolase 2 family.</text>
</comment>
<accession>A0ABY1L1L0</accession>
<keyword evidence="2 5" id="KW-0378">Hydrolase</keyword>
<protein>
    <submittedName>
        <fullName evidence="5">Glycosyl hydrolases family 2, TIM barrel domain</fullName>
    </submittedName>
</protein>
<evidence type="ECO:0000256" key="2">
    <source>
        <dbReference type="ARBA" id="ARBA00022801"/>
    </source>
</evidence>
<evidence type="ECO:0000256" key="3">
    <source>
        <dbReference type="ARBA" id="ARBA00023295"/>
    </source>
</evidence>
<evidence type="ECO:0000256" key="1">
    <source>
        <dbReference type="ARBA" id="ARBA00007401"/>
    </source>
</evidence>
<dbReference type="EMBL" id="FTOB01000004">
    <property type="protein sequence ID" value="SIS90058.1"/>
    <property type="molecule type" value="Genomic_DNA"/>
</dbReference>
<sequence>MKMNRNLYRIFLLVTFLALNALILFGVTSALSYLNTGADRTSMLHLHEEISASYLPKVQWEIAQNEGRPMETQTLGEIERDYLSAWQVRNAAYANNVPYGVADYYTDSMRTELFKFTELNLKNKVSLQTTTLEHHPKLEFYSTDGKLVVFTDKNVSAYEEVYHNETLVAKRKLLSDYKVMLLLEDGFWRVRHLVENTLPKTEEPTVSRVQNLKNFHFKGINYYPQNTPWDMFGDKFDISIIEHDFKLMANMGINSLRIFIPYESFGKEHVDQEKIEKVKLTLDIAEKSGLDIMPTLFDFYGNYSINDWTMTNRHVEQVVESLKDHKAIIAWDVKNEPDLDFESRGKERVLAWLEQTVARIRSIDPKRAITIGWASPEAAVHLKDELDLVSFHYYRGASEFEAAFTILKNKVTDKPLLLQEYGYSSYDGIWNAFSGSDEKQKAYIETIQKVVEAEHLSHMIWTLYDFKNIPTSVVGRLPWRKVQQRHFGLLDSQGRKKPVYDIFINTRLE</sequence>
<keyword evidence="6" id="KW-1185">Reference proteome</keyword>
<proteinExistence type="inferred from homology"/>
<dbReference type="Proteomes" id="UP000185728">
    <property type="component" value="Unassembled WGS sequence"/>
</dbReference>
<dbReference type="Pfam" id="PF02836">
    <property type="entry name" value="Glyco_hydro_2_C"/>
    <property type="match status" value="1"/>
</dbReference>
<keyword evidence="3" id="KW-0326">Glycosidase</keyword>